<dbReference type="EMBL" id="JYDU01000120">
    <property type="protein sequence ID" value="KRX92090.1"/>
    <property type="molecule type" value="Genomic_DNA"/>
</dbReference>
<evidence type="ECO:0000313" key="2">
    <source>
        <dbReference type="Proteomes" id="UP000054815"/>
    </source>
</evidence>
<evidence type="ECO:0000313" key="1">
    <source>
        <dbReference type="EMBL" id="KRX92090.1"/>
    </source>
</evidence>
<protein>
    <submittedName>
        <fullName evidence="1">Uncharacterized protein</fullName>
    </submittedName>
</protein>
<dbReference type="AlphaFoldDB" id="A0A0V0XVT4"/>
<sequence>MKLNRSTRSNGIENEHVQWQSWNSPSFFTVKNFNKELNVQNETIESVEASWSPFDPVYTTATPKVAAYSHR</sequence>
<dbReference type="Proteomes" id="UP000054815">
    <property type="component" value="Unassembled WGS sequence"/>
</dbReference>
<accession>A0A0V0XVT4</accession>
<gene>
    <name evidence="1" type="ORF">T4E_12165</name>
</gene>
<comment type="caution">
    <text evidence="1">The sequence shown here is derived from an EMBL/GenBank/DDBJ whole genome shotgun (WGS) entry which is preliminary data.</text>
</comment>
<organism evidence="1 2">
    <name type="scientific">Trichinella pseudospiralis</name>
    <name type="common">Parasitic roundworm</name>
    <dbReference type="NCBI Taxonomy" id="6337"/>
    <lineage>
        <taxon>Eukaryota</taxon>
        <taxon>Metazoa</taxon>
        <taxon>Ecdysozoa</taxon>
        <taxon>Nematoda</taxon>
        <taxon>Enoplea</taxon>
        <taxon>Dorylaimia</taxon>
        <taxon>Trichinellida</taxon>
        <taxon>Trichinellidae</taxon>
        <taxon>Trichinella</taxon>
    </lineage>
</organism>
<reference evidence="1 2" key="1">
    <citation type="submission" date="2015-01" db="EMBL/GenBank/DDBJ databases">
        <title>Evolution of Trichinella species and genotypes.</title>
        <authorList>
            <person name="Korhonen P.K."/>
            <person name="Edoardo P."/>
            <person name="Giuseppe L.R."/>
            <person name="Gasser R.B."/>
        </authorList>
    </citation>
    <scope>NUCLEOTIDE SEQUENCE [LARGE SCALE GENOMIC DNA]</scope>
    <source>
        <strain evidence="1">ISS141</strain>
    </source>
</reference>
<proteinExistence type="predicted"/>
<name>A0A0V0XVT4_TRIPS</name>